<proteinExistence type="predicted"/>
<gene>
    <name evidence="3" type="ORF">HMPREF0444_0025</name>
</gene>
<reference evidence="3 4" key="1">
    <citation type="submission" date="2009-08" db="EMBL/GenBank/DDBJ databases">
        <authorList>
            <person name="Muzny D."/>
            <person name="Qin X."/>
            <person name="Deng J."/>
            <person name="Jiang H."/>
            <person name="Liu Y."/>
            <person name="Qu J."/>
            <person name="Song X.-Z."/>
            <person name="Zhang L."/>
            <person name="Thornton R."/>
            <person name="Coyle M."/>
            <person name="Francisco L."/>
            <person name="Jackson L."/>
            <person name="Javaid M."/>
            <person name="Korchina V."/>
            <person name="Kovar C."/>
            <person name="Mata R."/>
            <person name="Mathew T."/>
            <person name="Ngo R."/>
            <person name="Nguyen L."/>
            <person name="Nguyen N."/>
            <person name="Okwuonu G."/>
            <person name="Ongeri F."/>
            <person name="Pham C."/>
            <person name="Simmons D."/>
            <person name="Wilczek-Boney K."/>
            <person name="Hale W."/>
            <person name="Jakkamsetti A."/>
            <person name="Pham P."/>
            <person name="Ruth R."/>
            <person name="San Lucas F."/>
            <person name="Warren J."/>
            <person name="Zhang J."/>
            <person name="Zhao Z."/>
            <person name="Zhou C."/>
            <person name="Zhu D."/>
            <person name="Lee S."/>
            <person name="Bess C."/>
            <person name="Blankenburg K."/>
            <person name="Forbes L."/>
            <person name="Fu Q."/>
            <person name="Gubbala S."/>
            <person name="Hirani K."/>
            <person name="Jayaseelan J.C."/>
            <person name="Lara F."/>
            <person name="Munidasa M."/>
            <person name="Palculict T."/>
            <person name="Patil S."/>
            <person name="Pu L.-L."/>
            <person name="Saada N."/>
            <person name="Tang L."/>
            <person name="Weissenberger G."/>
            <person name="Zhu Y."/>
            <person name="Hemphill L."/>
            <person name="Shang Y."/>
            <person name="Youmans B."/>
            <person name="Ayvaz T."/>
            <person name="Ross M."/>
            <person name="Santibanez J."/>
            <person name="Aqrawi P."/>
            <person name="Gross S."/>
            <person name="Joshi V."/>
            <person name="Fowler G."/>
            <person name="Nazareth L."/>
            <person name="Reid J."/>
            <person name="Worley K."/>
            <person name="Petrosino J."/>
            <person name="Highlander S."/>
            <person name="Gibbs R."/>
        </authorList>
    </citation>
    <scope>NUCLEOTIDE SEQUENCE [LARGE SCALE GENOMIC DNA]</scope>
    <source>
        <strain evidence="3 4">ATCC 49175</strain>
    </source>
</reference>
<feature type="domain" description="Thioredoxin" evidence="2">
    <location>
        <begin position="22"/>
        <end position="163"/>
    </location>
</feature>
<dbReference type="Proteomes" id="UP000005926">
    <property type="component" value="Unassembled WGS sequence"/>
</dbReference>
<protein>
    <submittedName>
        <fullName evidence="3">Redoxin family protein</fullName>
    </submittedName>
</protein>
<dbReference type="GeneID" id="78411705"/>
<comment type="caution">
    <text evidence="3">The sequence shown here is derived from an EMBL/GenBank/DDBJ whole genome shotgun (WGS) entry which is preliminary data.</text>
</comment>
<feature type="signal peptide" evidence="1">
    <location>
        <begin position="1"/>
        <end position="31"/>
    </location>
</feature>
<dbReference type="EMBL" id="ACKZ01000003">
    <property type="protein sequence ID" value="EEW38253.1"/>
    <property type="molecule type" value="Genomic_DNA"/>
</dbReference>
<dbReference type="PROSITE" id="PS51352">
    <property type="entry name" value="THIOREDOXIN_2"/>
    <property type="match status" value="1"/>
</dbReference>
<sequence length="163" mass="18453">MKKLLLALAALMVAGLAIFYFLPDNSNTANANVVFQDESGKKLTEKDFTGKPTVYYAWASWCPDCQQELPILNTLKEKYGDKVEFVGVAMISQKEPIENGKKYLKEHSLSLNYYSDVDSSFQKYHEITEIPTLIFTDKNGKIVKKSAGVLPQEEIESYIKEIL</sequence>
<keyword evidence="1" id="KW-0732">Signal</keyword>
<dbReference type="SUPFAM" id="SSF52833">
    <property type="entry name" value="Thioredoxin-like"/>
    <property type="match status" value="1"/>
</dbReference>
<dbReference type="HOGENOM" id="CLU_042529_11_2_9"/>
<organism evidence="3 4">
    <name type="scientific">Granulicatella adiacens ATCC 49175</name>
    <dbReference type="NCBI Taxonomy" id="638301"/>
    <lineage>
        <taxon>Bacteria</taxon>
        <taxon>Bacillati</taxon>
        <taxon>Bacillota</taxon>
        <taxon>Bacilli</taxon>
        <taxon>Lactobacillales</taxon>
        <taxon>Carnobacteriaceae</taxon>
        <taxon>Granulicatella</taxon>
    </lineage>
</organism>
<dbReference type="PANTHER" id="PTHR42852">
    <property type="entry name" value="THIOL:DISULFIDE INTERCHANGE PROTEIN DSBE"/>
    <property type="match status" value="1"/>
</dbReference>
<name>C8NDN0_9LACT</name>
<evidence type="ECO:0000259" key="2">
    <source>
        <dbReference type="PROSITE" id="PS51352"/>
    </source>
</evidence>
<dbReference type="RefSeq" id="WP_005604886.1">
    <property type="nucleotide sequence ID" value="NZ_CP102283.1"/>
</dbReference>
<dbReference type="Pfam" id="PF08534">
    <property type="entry name" value="Redoxin"/>
    <property type="match status" value="1"/>
</dbReference>
<dbReference type="CDD" id="cd02966">
    <property type="entry name" value="TlpA_like_family"/>
    <property type="match status" value="1"/>
</dbReference>
<dbReference type="STRING" id="638301.HMPREF0444_0025"/>
<dbReference type="GO" id="GO:0016491">
    <property type="term" value="F:oxidoreductase activity"/>
    <property type="evidence" value="ECO:0007669"/>
    <property type="project" value="InterPro"/>
</dbReference>
<dbReference type="InterPro" id="IPR013766">
    <property type="entry name" value="Thioredoxin_domain"/>
</dbReference>
<dbReference type="InterPro" id="IPR036249">
    <property type="entry name" value="Thioredoxin-like_sf"/>
</dbReference>
<dbReference type="AlphaFoldDB" id="C8NDN0"/>
<dbReference type="InterPro" id="IPR050553">
    <property type="entry name" value="Thioredoxin_ResA/DsbE_sf"/>
</dbReference>
<accession>C8NDN0</accession>
<evidence type="ECO:0000313" key="4">
    <source>
        <dbReference type="Proteomes" id="UP000005926"/>
    </source>
</evidence>
<dbReference type="InterPro" id="IPR013740">
    <property type="entry name" value="Redoxin"/>
</dbReference>
<keyword evidence="4" id="KW-1185">Reference proteome</keyword>
<dbReference type="Gene3D" id="3.40.30.10">
    <property type="entry name" value="Glutaredoxin"/>
    <property type="match status" value="1"/>
</dbReference>
<dbReference type="PANTHER" id="PTHR42852:SF13">
    <property type="entry name" value="PROTEIN DIPZ"/>
    <property type="match status" value="1"/>
</dbReference>
<feature type="chain" id="PRO_5002989646" evidence="1">
    <location>
        <begin position="32"/>
        <end position="163"/>
    </location>
</feature>
<evidence type="ECO:0000313" key="3">
    <source>
        <dbReference type="EMBL" id="EEW38253.1"/>
    </source>
</evidence>
<evidence type="ECO:0000256" key="1">
    <source>
        <dbReference type="SAM" id="SignalP"/>
    </source>
</evidence>
<dbReference type="eggNOG" id="COG0526">
    <property type="taxonomic scope" value="Bacteria"/>
</dbReference>